<organism evidence="2">
    <name type="scientific">Leptospirillum ferriphilum</name>
    <dbReference type="NCBI Taxonomy" id="178606"/>
    <lineage>
        <taxon>Bacteria</taxon>
        <taxon>Pseudomonadati</taxon>
        <taxon>Nitrospirota</taxon>
        <taxon>Nitrospiria</taxon>
        <taxon>Nitrospirales</taxon>
        <taxon>Nitrospiraceae</taxon>
        <taxon>Leptospirillum</taxon>
    </lineage>
</organism>
<reference evidence="2" key="1">
    <citation type="journal article" date="2020" name="mSystems">
        <title>Genome- and Community-Level Interaction Insights into Carbon Utilization and Element Cycling Functions of Hydrothermarchaeota in Hydrothermal Sediment.</title>
        <authorList>
            <person name="Zhou Z."/>
            <person name="Liu Y."/>
            <person name="Xu W."/>
            <person name="Pan J."/>
            <person name="Luo Z.H."/>
            <person name="Li M."/>
        </authorList>
    </citation>
    <scope>NUCLEOTIDE SEQUENCE [LARGE SCALE GENOMIC DNA]</scope>
    <source>
        <strain evidence="2">SpSt-902</strain>
    </source>
</reference>
<dbReference type="EMBL" id="DTMM01000155">
    <property type="protein sequence ID" value="HFT93765.1"/>
    <property type="molecule type" value="Genomic_DNA"/>
</dbReference>
<keyword evidence="1" id="KW-1133">Transmembrane helix</keyword>
<feature type="transmembrane region" description="Helical" evidence="1">
    <location>
        <begin position="128"/>
        <end position="145"/>
    </location>
</feature>
<feature type="transmembrane region" description="Helical" evidence="1">
    <location>
        <begin position="20"/>
        <end position="38"/>
    </location>
</feature>
<dbReference type="InterPro" id="IPR021125">
    <property type="entry name" value="DUF2127"/>
</dbReference>
<comment type="caution">
    <text evidence="2">The sequence shown here is derived from an EMBL/GenBank/DDBJ whole genome shotgun (WGS) entry which is preliminary data.</text>
</comment>
<keyword evidence="1" id="KW-0812">Transmembrane</keyword>
<feature type="transmembrane region" description="Helical" evidence="1">
    <location>
        <begin position="105"/>
        <end position="122"/>
    </location>
</feature>
<dbReference type="AlphaFoldDB" id="A0A7C3LSU1"/>
<name>A0A7C3LSU1_9BACT</name>
<proteinExistence type="predicted"/>
<evidence type="ECO:0000256" key="1">
    <source>
        <dbReference type="SAM" id="Phobius"/>
    </source>
</evidence>
<feature type="transmembrane region" description="Helical" evidence="1">
    <location>
        <begin position="74"/>
        <end position="93"/>
    </location>
</feature>
<gene>
    <name evidence="2" type="ORF">ENX03_07510</name>
</gene>
<protein>
    <submittedName>
        <fullName evidence="2">DUF2127 domain-containing protein</fullName>
    </submittedName>
</protein>
<evidence type="ECO:0000313" key="2">
    <source>
        <dbReference type="EMBL" id="HFT93765.1"/>
    </source>
</evidence>
<accession>A0A7C3LSU1</accession>
<sequence length="168" mass="19065">MIFKHKSPLFLKYIILERIAKGTLTLILGIGGLSLIHVDLSSFLVKLSQNFNLDVDNAWTGKLLHKAGLISPNMLKMISVGGIIYGLVNYSVAWGLHKRFRWAEYMTIIEISALIPFEVYAIHEHFSWIRLGAFVLNVIIVIYLIRNRSLFHSMKEDSGIVETLLPPS</sequence>
<keyword evidence="1" id="KW-0472">Membrane</keyword>
<dbReference type="Pfam" id="PF09900">
    <property type="entry name" value="DUF2127"/>
    <property type="match status" value="1"/>
</dbReference>